<keyword evidence="1" id="KW-0732">Signal</keyword>
<protein>
    <submittedName>
        <fullName evidence="2">Uncharacterized protein</fullName>
    </submittedName>
</protein>
<comment type="caution">
    <text evidence="2">The sequence shown here is derived from an EMBL/GenBank/DDBJ whole genome shotgun (WGS) entry which is preliminary data.</text>
</comment>
<dbReference type="InterPro" id="IPR032675">
    <property type="entry name" value="LRR_dom_sf"/>
</dbReference>
<gene>
    <name evidence="2" type="ORF">MM236_13455</name>
</gene>
<sequence length="257" mass="28028">MKNFIKSWSILTLCLVAVFSFSCSDDPEPDTPQIVNIPDTNLATQVRLALELEASAPITSEDMLRLEQLTIDGGDDFAGTISEIADLTGLEFAENLTYLHFGTTKVTNLDPIKDLKKVEYLRMNNTAVTDLSPISEYTTLTYFNANTTRGISDISALSKNTGMKEIILREVPMGNTGLTTIKNFTTLYRINMRNTGVTDVTVLGEMMEAGALLDTTPGASENGGATLDLRGLSVADWSPIRPYMAQISNIEGVPNED</sequence>
<dbReference type="SUPFAM" id="SSF52058">
    <property type="entry name" value="L domain-like"/>
    <property type="match status" value="1"/>
</dbReference>
<accession>A0ABS9UQV7</accession>
<feature type="signal peptide" evidence="1">
    <location>
        <begin position="1"/>
        <end position="24"/>
    </location>
</feature>
<evidence type="ECO:0000256" key="1">
    <source>
        <dbReference type="SAM" id="SignalP"/>
    </source>
</evidence>
<proteinExistence type="predicted"/>
<dbReference type="Gene3D" id="3.80.10.10">
    <property type="entry name" value="Ribonuclease Inhibitor"/>
    <property type="match status" value="1"/>
</dbReference>
<dbReference type="RefSeq" id="WP_241275508.1">
    <property type="nucleotide sequence ID" value="NZ_JAKZGS010000011.1"/>
</dbReference>
<reference evidence="2" key="1">
    <citation type="submission" date="2022-03" db="EMBL/GenBank/DDBJ databases">
        <title>De novo assembled genomes of Belliella spp. (Cyclobacteriaceae) strains.</title>
        <authorList>
            <person name="Szabo A."/>
            <person name="Korponai K."/>
            <person name="Felfoldi T."/>
        </authorList>
    </citation>
    <scope>NUCLEOTIDE SEQUENCE</scope>
    <source>
        <strain evidence="2">DSM 107340</strain>
    </source>
</reference>
<evidence type="ECO:0000313" key="2">
    <source>
        <dbReference type="EMBL" id="MCH7399006.1"/>
    </source>
</evidence>
<name>A0ABS9UQV7_9BACT</name>
<dbReference type="EMBL" id="JAKZGS010000011">
    <property type="protein sequence ID" value="MCH7399006.1"/>
    <property type="molecule type" value="Genomic_DNA"/>
</dbReference>
<dbReference type="Proteomes" id="UP001165488">
    <property type="component" value="Unassembled WGS sequence"/>
</dbReference>
<evidence type="ECO:0000313" key="3">
    <source>
        <dbReference type="Proteomes" id="UP001165488"/>
    </source>
</evidence>
<organism evidence="2 3">
    <name type="scientific">Belliella calami</name>
    <dbReference type="NCBI Taxonomy" id="2923436"/>
    <lineage>
        <taxon>Bacteria</taxon>
        <taxon>Pseudomonadati</taxon>
        <taxon>Bacteroidota</taxon>
        <taxon>Cytophagia</taxon>
        <taxon>Cytophagales</taxon>
        <taxon>Cyclobacteriaceae</taxon>
        <taxon>Belliella</taxon>
    </lineage>
</organism>
<feature type="chain" id="PRO_5046466666" evidence="1">
    <location>
        <begin position="25"/>
        <end position="257"/>
    </location>
</feature>
<dbReference type="PROSITE" id="PS51257">
    <property type="entry name" value="PROKAR_LIPOPROTEIN"/>
    <property type="match status" value="1"/>
</dbReference>
<keyword evidence="3" id="KW-1185">Reference proteome</keyword>